<dbReference type="SUPFAM" id="SSF50978">
    <property type="entry name" value="WD40 repeat-like"/>
    <property type="match status" value="1"/>
</dbReference>
<feature type="repeat" description="WD" evidence="5">
    <location>
        <begin position="451"/>
        <end position="493"/>
    </location>
</feature>
<proteinExistence type="predicted"/>
<keyword evidence="3 5" id="KW-0853">WD repeat</keyword>
<dbReference type="InterPro" id="IPR001680">
    <property type="entry name" value="WD40_rpt"/>
</dbReference>
<keyword evidence="6" id="KW-0175">Coiled coil</keyword>
<dbReference type="Pfam" id="PF00400">
    <property type="entry name" value="WD40"/>
    <property type="match status" value="2"/>
</dbReference>
<dbReference type="OrthoDB" id="4189at2759"/>
<evidence type="ECO:0000256" key="6">
    <source>
        <dbReference type="SAM" id="Coils"/>
    </source>
</evidence>
<organism evidence="8">
    <name type="scientific">Pelagomonas calceolata</name>
    <dbReference type="NCBI Taxonomy" id="35677"/>
    <lineage>
        <taxon>Eukaryota</taxon>
        <taxon>Sar</taxon>
        <taxon>Stramenopiles</taxon>
        <taxon>Ochrophyta</taxon>
        <taxon>Pelagophyceae</taxon>
        <taxon>Pelagomonadales</taxon>
        <taxon>Pelagomonadaceae</taxon>
        <taxon>Pelagomonas</taxon>
    </lineage>
</organism>
<dbReference type="SMART" id="SM00320">
    <property type="entry name" value="WD40"/>
    <property type="match status" value="5"/>
</dbReference>
<evidence type="ECO:0000256" key="7">
    <source>
        <dbReference type="SAM" id="MobiDB-lite"/>
    </source>
</evidence>
<feature type="coiled-coil region" evidence="6">
    <location>
        <begin position="3"/>
        <end position="33"/>
    </location>
</feature>
<dbReference type="InterPro" id="IPR050687">
    <property type="entry name" value="Dynein_IC"/>
</dbReference>
<evidence type="ECO:0000256" key="1">
    <source>
        <dbReference type="ARBA" id="ARBA00004496"/>
    </source>
</evidence>
<dbReference type="EMBL" id="CAKKNE010000003">
    <property type="protein sequence ID" value="CAH0371701.1"/>
    <property type="molecule type" value="Genomic_DNA"/>
</dbReference>
<dbReference type="EMBL" id="HBIW01022403">
    <property type="protein sequence ID" value="CAE0703855.1"/>
    <property type="molecule type" value="Transcribed_RNA"/>
</dbReference>
<sequence length="553" mass="57312">MPSDELVARRQALEEKRRRIEALKAQKAERARQAATSQKSAASAAANLRSYVDGLLSQKSEAPAPAAPVSTPNGTQLPPPPPPAASRASTSPRYERKIVDVLAAATQTETHEDVDEAAAAQARLEKENSERALKNRSNSSSDSARKATADIRKVEKRPVDLSSLSSRARLVEKCLGERDVFDALFAPVSVETDVSAGANFPSSGRTTFTMPFEAACTGVSVIRERPEAFVASYASSTSEFDGDVGEEGCVCVWSLASTKAPDSQFRCEAGVTSIACDPRHPSLVLGGAASGQLLLFDGRTQNCVARSPLDRHAPHASSICALSVRDDGTVLTGSSDGVCCLWAPGNLERPLEKRQLGIAVSCADFADDSTAYVGCEAGSVSMATFGGSEPCAALGTHRGRVTCLAAHPASRKGAAASSDTLGLRRHLLASASVDWTCRLRVGSTPLGAPLDHGAHGYVASIAWSPSRAALLCTAASDGCVRLWTAASGQIVGAAEQLSAGALTSVAFSGDGRRVVVGDALGCCTVAALEASVCGEHPAEAARLDELLGGLAPT</sequence>
<keyword evidence="10" id="KW-1185">Reference proteome</keyword>
<protein>
    <submittedName>
        <fullName evidence="8">Uncharacterized protein</fullName>
    </submittedName>
</protein>
<dbReference type="PROSITE" id="PS50082">
    <property type="entry name" value="WD_REPEATS_2"/>
    <property type="match status" value="1"/>
</dbReference>
<dbReference type="GO" id="GO:0005737">
    <property type="term" value="C:cytoplasm"/>
    <property type="evidence" value="ECO:0007669"/>
    <property type="project" value="UniProtKB-SubCell"/>
</dbReference>
<evidence type="ECO:0000313" key="8">
    <source>
        <dbReference type="EMBL" id="CAE0703855.1"/>
    </source>
</evidence>
<gene>
    <name evidence="8" type="ORF">PCAL00307_LOCUS19303</name>
    <name evidence="9" type="ORF">PECAL_3P16530</name>
</gene>
<dbReference type="GO" id="GO:0005868">
    <property type="term" value="C:cytoplasmic dynein complex"/>
    <property type="evidence" value="ECO:0007669"/>
    <property type="project" value="TreeGrafter"/>
</dbReference>
<evidence type="ECO:0000313" key="9">
    <source>
        <dbReference type="EMBL" id="CAH0371701.1"/>
    </source>
</evidence>
<accession>A0A7S4EC17</accession>
<comment type="subcellular location">
    <subcellularLocation>
        <location evidence="1">Cytoplasm</location>
    </subcellularLocation>
</comment>
<dbReference type="PANTHER" id="PTHR12442">
    <property type="entry name" value="DYNEIN INTERMEDIATE CHAIN"/>
    <property type="match status" value="1"/>
</dbReference>
<evidence type="ECO:0000313" key="10">
    <source>
        <dbReference type="Proteomes" id="UP000789595"/>
    </source>
</evidence>
<reference evidence="8" key="1">
    <citation type="submission" date="2021-01" db="EMBL/GenBank/DDBJ databases">
        <authorList>
            <person name="Corre E."/>
            <person name="Pelletier E."/>
            <person name="Niang G."/>
            <person name="Scheremetjew M."/>
            <person name="Finn R."/>
            <person name="Kale V."/>
            <person name="Holt S."/>
            <person name="Cochrane G."/>
            <person name="Meng A."/>
            <person name="Brown T."/>
            <person name="Cohen L."/>
        </authorList>
    </citation>
    <scope>NUCLEOTIDE SEQUENCE</scope>
    <source>
        <strain evidence="8">CCMP1756</strain>
    </source>
</reference>
<dbReference type="InterPro" id="IPR015943">
    <property type="entry name" value="WD40/YVTN_repeat-like_dom_sf"/>
</dbReference>
<feature type="region of interest" description="Disordered" evidence="7">
    <location>
        <begin position="105"/>
        <end position="151"/>
    </location>
</feature>
<evidence type="ECO:0000256" key="5">
    <source>
        <dbReference type="PROSITE-ProRule" id="PRU00221"/>
    </source>
</evidence>
<evidence type="ECO:0000256" key="3">
    <source>
        <dbReference type="ARBA" id="ARBA00022574"/>
    </source>
</evidence>
<name>A0A7S4EC17_9STRA</name>
<keyword evidence="4" id="KW-0677">Repeat</keyword>
<dbReference type="InterPro" id="IPR036322">
    <property type="entry name" value="WD40_repeat_dom_sf"/>
</dbReference>
<feature type="compositionally biased region" description="Basic and acidic residues" evidence="7">
    <location>
        <begin position="123"/>
        <end position="133"/>
    </location>
</feature>
<dbReference type="Proteomes" id="UP000789595">
    <property type="component" value="Unassembled WGS sequence"/>
</dbReference>
<dbReference type="AlphaFoldDB" id="A0A7S4EC17"/>
<evidence type="ECO:0000256" key="2">
    <source>
        <dbReference type="ARBA" id="ARBA00022490"/>
    </source>
</evidence>
<dbReference type="Gene3D" id="2.130.10.10">
    <property type="entry name" value="YVTN repeat-like/Quinoprotein amine dehydrogenase"/>
    <property type="match status" value="2"/>
</dbReference>
<dbReference type="GO" id="GO:0045503">
    <property type="term" value="F:dynein light chain binding"/>
    <property type="evidence" value="ECO:0007669"/>
    <property type="project" value="TreeGrafter"/>
</dbReference>
<evidence type="ECO:0000256" key="4">
    <source>
        <dbReference type="ARBA" id="ARBA00022737"/>
    </source>
</evidence>
<dbReference type="GO" id="GO:0010970">
    <property type="term" value="P:transport along microtubule"/>
    <property type="evidence" value="ECO:0007669"/>
    <property type="project" value="TreeGrafter"/>
</dbReference>
<dbReference type="GO" id="GO:0045504">
    <property type="term" value="F:dynein heavy chain binding"/>
    <property type="evidence" value="ECO:0007669"/>
    <property type="project" value="TreeGrafter"/>
</dbReference>
<feature type="region of interest" description="Disordered" evidence="7">
    <location>
        <begin position="56"/>
        <end position="93"/>
    </location>
</feature>
<reference evidence="9" key="2">
    <citation type="submission" date="2021-11" db="EMBL/GenBank/DDBJ databases">
        <authorList>
            <consortium name="Genoscope - CEA"/>
            <person name="William W."/>
        </authorList>
    </citation>
    <scope>NUCLEOTIDE SEQUENCE</scope>
</reference>
<keyword evidence="2" id="KW-0963">Cytoplasm</keyword>
<dbReference type="PANTHER" id="PTHR12442:SF22">
    <property type="entry name" value="CYTOPLASMIC DYNEIN 1 INTERMEDIATE CHAIN-RELATED"/>
    <property type="match status" value="1"/>
</dbReference>